<feature type="compositionally biased region" description="Polar residues" evidence="2">
    <location>
        <begin position="292"/>
        <end position="303"/>
    </location>
</feature>
<feature type="region of interest" description="Disordered" evidence="2">
    <location>
        <begin position="283"/>
        <end position="303"/>
    </location>
</feature>
<feature type="region of interest" description="Disordered" evidence="2">
    <location>
        <begin position="1"/>
        <end position="26"/>
    </location>
</feature>
<dbReference type="GO" id="GO:0000272">
    <property type="term" value="P:polysaccharide catabolic process"/>
    <property type="evidence" value="ECO:0007669"/>
    <property type="project" value="InterPro"/>
</dbReference>
<dbReference type="InterPro" id="IPR002035">
    <property type="entry name" value="VWF_A"/>
</dbReference>
<evidence type="ECO:0000313" key="5">
    <source>
        <dbReference type="Proteomes" id="UP000237819"/>
    </source>
</evidence>
<dbReference type="InterPro" id="IPR011050">
    <property type="entry name" value="Pectin_lyase_fold/virulence"/>
</dbReference>
<dbReference type="SUPFAM" id="SSF63446">
    <property type="entry name" value="Type I dockerin domain"/>
    <property type="match status" value="1"/>
</dbReference>
<dbReference type="EMBL" id="PUHZ01000013">
    <property type="protein sequence ID" value="PQO45717.1"/>
    <property type="molecule type" value="Genomic_DNA"/>
</dbReference>
<dbReference type="SMART" id="SM00710">
    <property type="entry name" value="PbH1"/>
    <property type="match status" value="17"/>
</dbReference>
<evidence type="ECO:0000259" key="3">
    <source>
        <dbReference type="PROSITE" id="PS50234"/>
    </source>
</evidence>
<dbReference type="InterPro" id="IPR044016">
    <property type="entry name" value="Big_13"/>
</dbReference>
<dbReference type="InterPro" id="IPR012334">
    <property type="entry name" value="Pectin_lyas_fold"/>
</dbReference>
<sequence length="3598" mass="374942">MSSSFQGGKRRKTANKTKQRRTRKRQVIQAEPLEVRQLLAADVFVDDDWAGVAFGADPDGAGPAMQFGIDSFATIQEGVNAVDADGTVTVGDGTYVENVTIAKNLTLQSENGRGLTTIEGIAGNGELGTLFVKSPTTAVTIDGFTIIGFDSANPGIENAAIYFQGNHSGAKILNNDIVANGEAGLLTEYGATIDNFVIDGNIFSGQTFVGPNPAGNGFGTQFTELNVPRQLVAMGGGTGGGNTSNVTFTNNDITGTAGGLNPAMEEQGNTLVTIDSKGATITGNTFEGTTTRYGSSLRSRGDNTTIENNTFDLSNQSATTNAMFLQGSGKLSTDPDTLGDVLAKNTFTEPVFAYGNQVVPVTSIQSIIDLSTAGDVLLFSGEFTENVDVNKAVTLGGEFKLNGTLDLSAAGAILSAGYSPGIIASGDLTLTGGSSLAVEFNGLGTAGVDYDQYQVAGTVDLGGATFSLTGAAAGLAINDEITIIDNDGVDAVTGTFAGLANGAVVSLNSEDYRIFYNGGDGNDVVLVRDTLASAAVLVDDDFSGVAANTEVATGFFYLVNAFSTIQEGVADVDAGGTVTVNDGMYAGNVTINKNLTLQSTNGRSVTTIDGNNGGSELGTIFVTSMTTDVTIDGFTILGLDGTPGLEKAAIYFQGSHSGAKILNNDVVARGDEGLITEYGATIDNFLIDGNIFSGQTFVGANPAGNGFSQQFTLANVPRQLVVMGGGNGGGNTSNITFTNNDITGTAGGFNTSMEEQGNTLVTIDSKGAVITGNTFAGTTTRYGSSLRARGENVTLENNTFDLTNQTPTTSALFLTGPGGLSTAPDTFEDIFAKNDFGDNAYFVNGSIGVGTMQEAIDVNAAGSVIYFIGSYTDPAVDINKALTVAGEFDLTGTLTASVTGATISAGFSPGIITTGDLTLTSGSVLAVEFNALGTAGVDYDQYQVTGAVDLGGATFSLTGLAAGLSLNDEITIIDNDGVDAVTGTFAGLANGAVVSLNAEDYRIFYTGGDGNDVVLVRDTLASPTVLVDDDFAGAAANAEVAPGFFYLINAFATIQEGVDDVTAGGTVTVNDGAYVENVSLYKELTLVSTNGRDATNIEGISGVGALATIVITSDNVTLGQSGNGFTIIGIDNGSPGIENAAIYLDNANDGTTIEGNRILANGDSAILTEYNMAVSNLIINDNIIGGATFVDPPNSGNQFTTPNVPRGLVYINGGSTNDNTGQTANITFTNNTIEGKSGGIDGAMTEVGQSLVTIDSDGAIITGNEFKGTTFGTAAALTARGKGAVVAGNTFDTTTQGDFTNIVSLLNTSTGELSISPATLFDLLSNNTFVDSMAATKAYFVFIPGSTPSRDRMVVRTLEQNDGTLQGAVEAAEDGSTLYFLDLYGPYAEDLDVDKPVTVGGEFTLSGELKASVAGATINAGFSPGTIASTDLTLTAGSTLTVEIDDVNAAGTDFDQYVVTGTVDLGGATLDVIVTPPVTSTTTGFEMVLIDNDGSDAVVGTFAGINNGDVISIDGEDYLLFYNGGDGNDVVLIRDSDMTPIVYVDDDWATGVAAGDEVLPGYYYLINAFATIQEGVADVDTDGQVRVLEGSYDGTVSITRGVSVAGQGAAPGDVFLLATAGSGFEVNTAGDVTLENMQVQSSLGAAFGVQVDNGGNIALEDLVLNNSAGGGFFVANSITLAITDVEYTGNVAKSVISAVDSFIYHTTTGEDDLIDINSPSIGGQGFFQHNRGGVDQDLIQYDVVNVMYVSTFDGLDRFTVAPHLTTQIFLDGGNPVVGDANVPPGDVLALYLNGVNNPVVGSTPTGTVTSSNYAPILYTNIETIIRPDSLETNDSIAQATILGSPESVILNNLSIDDDTDVDFFRYTAHFTGKLYVNALFTNLPQGDLQLDIFDQSGDLIASVNTNDDNEQLIIPVVSQQKYFIRVSGVVDDVNQYSLEIENFEAPAPHGILISPLTDSGSSSLDNVTNSSTPLIYIQDDILQFVDENGNNIAEPGLGELSILTAAQATAGMTPGYAVQISITNLNTGVVTRRFADSVGPVDQATVFLYDPNVYGDTLVDGNYLISARTVVFDGQTPIAQGNASLSTSVRLTVDAVTPGGSMPTMVTTSDSGTLADDEVTNISQPIFKGTGEANTKVYLYANNNTNPIGQGTVDSQGNWSVQVSPLADGVYSIRAAYEDLAGNRSAPSPGLQIEIDTLAPNTPYLDLITASDSGQVNDDNVTNDNTPTFTMTTTDPNSASHIFSTNFQFRIYARPEGGAEFLLYDSSTDGAIPAANVADGLIDLSLLTRETGALADGRYNFKLEVEDRAGNISTDYLLGVTIDTVAPTGVAPDLLASSDSGMLDNDWVTNIDTPTFSGTGEVNSKVFLYAGAELVGQTVVNADGSWTIKSTALEDGVYEISTIYEDLAGNRSTPQIAATQLEVDTYVPNTPYLDLAAESDTGRNDEDNVTRDNTLTFNMTTTDPNQASHLFNENYKFRIYLRAENGSETLLYDSSTEFTSIDPLLDGYTELEYLSRTMSTLADGYHDFKLEVEDRAGNISTDYLLDVVIDTAAPDAPTLELDPSTTDTGVTGDPNTLADHITSDSNTGFVGDAESNSVIRLYANDTPLDAATLATLTGMAPADVISFLNANYVYQGLTAATPLDGNDGNPEVGSWGLTGKYDLNNPNYFAYDGIRQIVVTSEDLAGNISIVSTLELMIDTQGPTIENVSVTGSPDYDLFAPKPSVDGPTPPITSLDIDFSDLPVRPGVQIFAPGNSPDVTFIIDASASTLGGIAGTQVGDLNGDGIFNTILDAEIAAIIQANQQLIDAGLGDVARVSLVVMVSGTAVSLDLNVNSKFTTAAADNNNDGKLDLINALESINAGGSANFTAGLEEATTLLANSGFANSTVLFLADGFSGTPGAHAAAAADLQAVAENIYAVGVGSSDLAELQIIDPNAEIFGTTNALLNTSVVAPVTVDDYGFVYSAIAESTALQPGTFQLIGDANGLIPIKSITITNDTSPGSIGRSTVTLEFFEALPDDRYTLKIADSLTDPAGNALDGESNAAEPQDDPSFATGNGVPGGSFLARFTIDTHPEIGVSSYGTTLIDINGNWMIDTENGDDTNEDLTFMFGFSTDDVFAGQFTPAAGSVADGFDRLAVYGKVNGKFRFQFDFDNDGAPDATVVQNLQINGLPVAGNFDGNAANGDEVGVYVGETGVFWIDTNHDNQIDTPIYTSLVGKPIVGDWDGDGFDDLGVWRDDQFFLDLTNGVQNGWDGTVDQSFYFGFEGVRERPVSADFNSDGVEDLGLWVPDQQNLSSGQAEWFILISDSDANGVARPIWENPARMILPSEDPLGRTVARFLTDPFGPDQYAVFGNSIGLPIAGNFDPPVADSPSQNPTPVIEFPEINVPSAPWHGSTWEEAADLDHDGAVTLLDVALVVRKIGSTVSLPSEIAWAFDIDHDGAVTLFDLSQVIRKIGASQPSSFGSFSLEAESVAMSSTETSAASAPVVATYEFLAQPTTALSVSSDAIVSDSVKLEGEKLSDSPLIWTPGDVGSTSTATKSASYEAVDADVVSATQDVLEGELVDEQLLDSLAGDNEHVGAVDRFFTEEEDELDDLFVF</sequence>
<dbReference type="PROSITE" id="PS00018">
    <property type="entry name" value="EF_HAND_1"/>
    <property type="match status" value="2"/>
</dbReference>
<evidence type="ECO:0000256" key="1">
    <source>
        <dbReference type="ARBA" id="ARBA00016512"/>
    </source>
</evidence>
<dbReference type="Gene3D" id="2.160.20.10">
    <property type="entry name" value="Single-stranded right-handed beta-helix, Pectin lyase-like"/>
    <property type="match status" value="4"/>
</dbReference>
<organism evidence="4 5">
    <name type="scientific">Blastopirellula marina</name>
    <dbReference type="NCBI Taxonomy" id="124"/>
    <lineage>
        <taxon>Bacteria</taxon>
        <taxon>Pseudomonadati</taxon>
        <taxon>Planctomycetota</taxon>
        <taxon>Planctomycetia</taxon>
        <taxon>Pirellulales</taxon>
        <taxon>Pirellulaceae</taxon>
        <taxon>Blastopirellula</taxon>
    </lineage>
</organism>
<comment type="caution">
    <text evidence="4">The sequence shown here is derived from an EMBL/GenBank/DDBJ whole genome shotgun (WGS) entry which is preliminary data.</text>
</comment>
<dbReference type="Pfam" id="PF19077">
    <property type="entry name" value="Big_13"/>
    <property type="match status" value="3"/>
</dbReference>
<dbReference type="Pfam" id="PF00404">
    <property type="entry name" value="Dockerin_1"/>
    <property type="match status" value="1"/>
</dbReference>
<dbReference type="SUPFAM" id="SSF53300">
    <property type="entry name" value="vWA-like"/>
    <property type="match status" value="1"/>
</dbReference>
<gene>
    <name evidence="4" type="ORF">C5Y93_12360</name>
</gene>
<dbReference type="GO" id="GO:0004553">
    <property type="term" value="F:hydrolase activity, hydrolyzing O-glycosyl compounds"/>
    <property type="evidence" value="ECO:0007669"/>
    <property type="project" value="InterPro"/>
</dbReference>
<dbReference type="InterPro" id="IPR006626">
    <property type="entry name" value="PbH1"/>
</dbReference>
<evidence type="ECO:0000256" key="2">
    <source>
        <dbReference type="SAM" id="MobiDB-lite"/>
    </source>
</evidence>
<evidence type="ECO:0000313" key="4">
    <source>
        <dbReference type="EMBL" id="PQO45717.1"/>
    </source>
</evidence>
<name>A0A2S8GMR1_9BACT</name>
<protein>
    <recommendedName>
        <fullName evidence="1">Probable pectate lyase C</fullName>
    </recommendedName>
</protein>
<dbReference type="Gene3D" id="2.60.40.10">
    <property type="entry name" value="Immunoglobulins"/>
    <property type="match status" value="4"/>
</dbReference>
<dbReference type="InterPro" id="IPR002105">
    <property type="entry name" value="Dockerin_1_rpt"/>
</dbReference>
<dbReference type="InterPro" id="IPR013783">
    <property type="entry name" value="Ig-like_fold"/>
</dbReference>
<dbReference type="PROSITE" id="PS50234">
    <property type="entry name" value="VWFA"/>
    <property type="match status" value="1"/>
</dbReference>
<reference evidence="4 5" key="1">
    <citation type="submission" date="2018-02" db="EMBL/GenBank/DDBJ databases">
        <title>Comparative genomes isolates from brazilian mangrove.</title>
        <authorList>
            <person name="Araujo J.E."/>
            <person name="Taketani R.G."/>
            <person name="Silva M.C.P."/>
            <person name="Loureco M.V."/>
            <person name="Andreote F.D."/>
        </authorList>
    </citation>
    <scope>NUCLEOTIDE SEQUENCE [LARGE SCALE GENOMIC DNA]</scope>
    <source>
        <strain evidence="4 5">Nap-Phe MGV</strain>
    </source>
</reference>
<dbReference type="OrthoDB" id="222299at2"/>
<dbReference type="RefSeq" id="WP_105335741.1">
    <property type="nucleotide sequence ID" value="NZ_PUHZ01000013.1"/>
</dbReference>
<dbReference type="SUPFAM" id="SSF51126">
    <property type="entry name" value="Pectin lyase-like"/>
    <property type="match status" value="4"/>
</dbReference>
<proteinExistence type="predicted"/>
<feature type="compositionally biased region" description="Basic residues" evidence="2">
    <location>
        <begin position="8"/>
        <end position="26"/>
    </location>
</feature>
<dbReference type="Gene3D" id="1.10.1330.10">
    <property type="entry name" value="Dockerin domain"/>
    <property type="match status" value="1"/>
</dbReference>
<feature type="domain" description="VWFA" evidence="3">
    <location>
        <begin position="2758"/>
        <end position="2966"/>
    </location>
</feature>
<dbReference type="Proteomes" id="UP000237819">
    <property type="component" value="Unassembled WGS sequence"/>
</dbReference>
<accession>A0A2S8GMR1</accession>
<dbReference type="InterPro" id="IPR018247">
    <property type="entry name" value="EF_Hand_1_Ca_BS"/>
</dbReference>
<dbReference type="Gene3D" id="2.60.120.380">
    <property type="match status" value="1"/>
</dbReference>
<dbReference type="InterPro" id="IPR036439">
    <property type="entry name" value="Dockerin_dom_sf"/>
</dbReference>
<dbReference type="Gene3D" id="3.40.50.410">
    <property type="entry name" value="von Willebrand factor, type A domain"/>
    <property type="match status" value="1"/>
</dbReference>
<feature type="region of interest" description="Disordered" evidence="2">
    <location>
        <begin position="3034"/>
        <end position="3055"/>
    </location>
</feature>
<dbReference type="InterPro" id="IPR036465">
    <property type="entry name" value="vWFA_dom_sf"/>
</dbReference>